<evidence type="ECO:0000313" key="2">
    <source>
        <dbReference type="Proteomes" id="UP001153069"/>
    </source>
</evidence>
<dbReference type="AlphaFoldDB" id="A0A9N8F0F9"/>
<feature type="non-terminal residue" evidence="1">
    <location>
        <position position="273"/>
    </location>
</feature>
<accession>A0A9N8F0F9</accession>
<dbReference type="EMBL" id="CAICTM010002809">
    <property type="protein sequence ID" value="CAB9530268.1"/>
    <property type="molecule type" value="Genomic_DNA"/>
</dbReference>
<keyword evidence="1" id="KW-0675">Receptor</keyword>
<dbReference type="Proteomes" id="UP001153069">
    <property type="component" value="Unassembled WGS sequence"/>
</dbReference>
<gene>
    <name evidence="1" type="ORF">SEMRO_2811_G337650.1</name>
</gene>
<keyword evidence="1" id="KW-0808">Transferase</keyword>
<dbReference type="GO" id="GO:0016301">
    <property type="term" value="F:kinase activity"/>
    <property type="evidence" value="ECO:0007669"/>
    <property type="project" value="UniProtKB-KW"/>
</dbReference>
<sequence length="273" mass="31663">MSSFGGGDARNKQMTDTIGWWARAFHPDEDVTENPEVGMKSAQEMQEILTWWGQGHPGGPDEMGKKTMQVKQVLDGWGDASIALKDKAKALQEAMGWCIENYPAHRKKLKELEGKTETKQKLIEFFEVIKQSKADDYLDFWKSNMKKEIDIKAFEGDEKKMAKKCEKAFLVWRDRELAKPTKQTGKDLEETLLWWSKNRKKKIEKMSYEDRLMFDKLAQGVSGRKMPEYGSDEEVPADVVEFMRNKNNIKILEDTLALWHKHDEPVDTFGHIK</sequence>
<keyword evidence="2" id="KW-1185">Reference proteome</keyword>
<protein>
    <submittedName>
        <fullName evidence="1">Receptor kinase (Partial)</fullName>
    </submittedName>
</protein>
<organism evidence="1 2">
    <name type="scientific">Seminavis robusta</name>
    <dbReference type="NCBI Taxonomy" id="568900"/>
    <lineage>
        <taxon>Eukaryota</taxon>
        <taxon>Sar</taxon>
        <taxon>Stramenopiles</taxon>
        <taxon>Ochrophyta</taxon>
        <taxon>Bacillariophyta</taxon>
        <taxon>Bacillariophyceae</taxon>
        <taxon>Bacillariophycidae</taxon>
        <taxon>Naviculales</taxon>
        <taxon>Naviculaceae</taxon>
        <taxon>Seminavis</taxon>
    </lineage>
</organism>
<evidence type="ECO:0000313" key="1">
    <source>
        <dbReference type="EMBL" id="CAB9530268.1"/>
    </source>
</evidence>
<dbReference type="OrthoDB" id="48312at2759"/>
<reference evidence="1" key="1">
    <citation type="submission" date="2020-06" db="EMBL/GenBank/DDBJ databases">
        <authorList>
            <consortium name="Plant Systems Biology data submission"/>
        </authorList>
    </citation>
    <scope>NUCLEOTIDE SEQUENCE</scope>
    <source>
        <strain evidence="1">D6</strain>
    </source>
</reference>
<comment type="caution">
    <text evidence="1">The sequence shown here is derived from an EMBL/GenBank/DDBJ whole genome shotgun (WGS) entry which is preliminary data.</text>
</comment>
<name>A0A9N8F0F9_9STRA</name>
<keyword evidence="1" id="KW-0418">Kinase</keyword>
<proteinExistence type="predicted"/>